<feature type="transmembrane region" description="Helical" evidence="2">
    <location>
        <begin position="386"/>
        <end position="403"/>
    </location>
</feature>
<keyword evidence="4" id="KW-1185">Reference proteome</keyword>
<keyword evidence="2" id="KW-0812">Transmembrane</keyword>
<proteinExistence type="predicted"/>
<evidence type="ECO:0000256" key="1">
    <source>
        <dbReference type="SAM" id="MobiDB-lite"/>
    </source>
</evidence>
<feature type="transmembrane region" description="Helical" evidence="2">
    <location>
        <begin position="344"/>
        <end position="366"/>
    </location>
</feature>
<accession>V5FL59</accession>
<protein>
    <submittedName>
        <fullName evidence="3">Uncharacterized protein</fullName>
    </submittedName>
</protein>
<reference evidence="4" key="1">
    <citation type="journal article" date="2014" name="Genome Announc.">
        <title>Draft genome sequence of the formaldehyde-resistant fungus Byssochlamys spectabilis No. 5 (anamorph Paecilomyces variotii No. 5) (NBRC109023).</title>
        <authorList>
            <person name="Oka T."/>
            <person name="Ekino K."/>
            <person name="Fukuda K."/>
            <person name="Nomura Y."/>
        </authorList>
    </citation>
    <scope>NUCLEOTIDE SEQUENCE [LARGE SCALE GENOMIC DNA]</scope>
    <source>
        <strain evidence="4">No. 5 / NBRC 109023</strain>
    </source>
</reference>
<keyword evidence="2" id="KW-1133">Transmembrane helix</keyword>
<dbReference type="AlphaFoldDB" id="V5FL59"/>
<dbReference type="InParanoid" id="V5FL59"/>
<keyword evidence="2" id="KW-0472">Membrane</keyword>
<dbReference type="EMBL" id="BAUL01000029">
    <property type="protein sequence ID" value="GAD92558.1"/>
    <property type="molecule type" value="Genomic_DNA"/>
</dbReference>
<sequence length="415" mass="46552">MSFQPENQGTQSMQPLRHENQSPGSDLETSRRNEVADNETNDANAERLSLTDRGVPGSYSLMHPHYGHNSRNTGPELESTAADKLADPLPTYPRRSCGRPQYPVHPATPRKYRLHPLITTDHEHESPAPISLGANDNVHQEVREIAADDTDSSWGSPALSPIRTPYTYKWDDSLPEARLDFTDARASRRIVRRCSISGPPAGIQGERRSYPPVELKDGKPGIIKPIAPSDLALPFDLNDEESVHRYVSMITSRNRLSRFSNILINVNRQNREKTMNKSAAEDARVGAALQLAIVKYKHNSPIWRSASSTARWLQIICTLTPVDRAKRRSGNDLLNKIQSSDYDLLCFFNLAIHPSIVQTAIFLAALFELVLSTGVFSGLDDLIQPYVAKVFHLLLWICGILRLNRLVHIDISFNR</sequence>
<name>V5FL59_BYSSN</name>
<evidence type="ECO:0000313" key="3">
    <source>
        <dbReference type="EMBL" id="GAD92558.1"/>
    </source>
</evidence>
<dbReference type="HOGENOM" id="CLU_662206_0_0_1"/>
<dbReference type="Proteomes" id="UP000018001">
    <property type="component" value="Unassembled WGS sequence"/>
</dbReference>
<organism evidence="3 4">
    <name type="scientific">Byssochlamys spectabilis (strain No. 5 / NBRC 109023)</name>
    <name type="common">Paecilomyces variotii</name>
    <dbReference type="NCBI Taxonomy" id="1356009"/>
    <lineage>
        <taxon>Eukaryota</taxon>
        <taxon>Fungi</taxon>
        <taxon>Dikarya</taxon>
        <taxon>Ascomycota</taxon>
        <taxon>Pezizomycotina</taxon>
        <taxon>Eurotiomycetes</taxon>
        <taxon>Eurotiomycetidae</taxon>
        <taxon>Eurotiales</taxon>
        <taxon>Thermoascaceae</taxon>
        <taxon>Paecilomyces</taxon>
    </lineage>
</organism>
<gene>
    <name evidence="3" type="ORF">PVAR5_1151</name>
</gene>
<evidence type="ECO:0000313" key="4">
    <source>
        <dbReference type="Proteomes" id="UP000018001"/>
    </source>
</evidence>
<feature type="compositionally biased region" description="Polar residues" evidence="1">
    <location>
        <begin position="1"/>
        <end position="14"/>
    </location>
</feature>
<feature type="region of interest" description="Disordered" evidence="1">
    <location>
        <begin position="1"/>
        <end position="80"/>
    </location>
</feature>
<comment type="caution">
    <text evidence="3">The sequence shown here is derived from an EMBL/GenBank/DDBJ whole genome shotgun (WGS) entry which is preliminary data.</text>
</comment>
<evidence type="ECO:0000256" key="2">
    <source>
        <dbReference type="SAM" id="Phobius"/>
    </source>
</evidence>